<dbReference type="EMBL" id="KZ293518">
    <property type="protein sequence ID" value="PBK58929.1"/>
    <property type="molecule type" value="Genomic_DNA"/>
</dbReference>
<evidence type="ECO:0000313" key="2">
    <source>
        <dbReference type="Proteomes" id="UP000218334"/>
    </source>
</evidence>
<gene>
    <name evidence="1" type="ORF">ARMSODRAFT_983442</name>
</gene>
<sequence>MAPLLLAPPLQPALLPLRPLPLMSSLFDETYNEAFKTYTAMTIAMGIAHKINESGEKKPMTMGRDGHVPEVLTWLKARVGHHKMAVFDRAPKTLGRYWTFWNRVQQLSRELSQCKFGNTEYDRDRSATLDMLIVWQKVPARVGDLEAEPPTADELRYLTCGMSLSSAEKVLKCEDTKKKISIGRFQGIPSVQDGILPNLTFALHPMHTVEEAETYECVLDGLKHLFCTYLITTGHPHSDWNHVVAYPPGVCLLEWTSLRYEMLYAAAFPHMNPGQESMIQVHEFSVACVQANSVQQFFCKVWSVPLPENVARMIFLPAINDDVGGCIVNVDYELFDALEAMANVDLTQILHELTVYGYLDDVEEEYSLSHNWVHAELLNAIEDGSDGLLQGEMLDEAEILLAQI</sequence>
<reference evidence="2" key="1">
    <citation type="journal article" date="2017" name="Nat. Ecol. Evol.">
        <title>Genome expansion and lineage-specific genetic innovations in the forest pathogenic fungi Armillaria.</title>
        <authorList>
            <person name="Sipos G."/>
            <person name="Prasanna A.N."/>
            <person name="Walter M.C."/>
            <person name="O'Connor E."/>
            <person name="Balint B."/>
            <person name="Krizsan K."/>
            <person name="Kiss B."/>
            <person name="Hess J."/>
            <person name="Varga T."/>
            <person name="Slot J."/>
            <person name="Riley R."/>
            <person name="Boka B."/>
            <person name="Rigling D."/>
            <person name="Barry K."/>
            <person name="Lee J."/>
            <person name="Mihaltcheva S."/>
            <person name="LaButti K."/>
            <person name="Lipzen A."/>
            <person name="Waldron R."/>
            <person name="Moloney N.M."/>
            <person name="Sperisen C."/>
            <person name="Kredics L."/>
            <person name="Vagvoelgyi C."/>
            <person name="Patrignani A."/>
            <person name="Fitzpatrick D."/>
            <person name="Nagy I."/>
            <person name="Doyle S."/>
            <person name="Anderson J.B."/>
            <person name="Grigoriev I.V."/>
            <person name="Gueldener U."/>
            <person name="Muensterkoetter M."/>
            <person name="Nagy L.G."/>
        </authorList>
    </citation>
    <scope>NUCLEOTIDE SEQUENCE [LARGE SCALE GENOMIC DNA]</scope>
    <source>
        <strain evidence="2">28-4</strain>
    </source>
</reference>
<proteinExistence type="predicted"/>
<accession>A0A2H3AIZ1</accession>
<protein>
    <submittedName>
        <fullName evidence="1">Uncharacterized protein</fullName>
    </submittedName>
</protein>
<keyword evidence="2" id="KW-1185">Reference proteome</keyword>
<dbReference type="Proteomes" id="UP000218334">
    <property type="component" value="Unassembled WGS sequence"/>
</dbReference>
<organism evidence="1 2">
    <name type="scientific">Armillaria solidipes</name>
    <dbReference type="NCBI Taxonomy" id="1076256"/>
    <lineage>
        <taxon>Eukaryota</taxon>
        <taxon>Fungi</taxon>
        <taxon>Dikarya</taxon>
        <taxon>Basidiomycota</taxon>
        <taxon>Agaricomycotina</taxon>
        <taxon>Agaricomycetes</taxon>
        <taxon>Agaricomycetidae</taxon>
        <taxon>Agaricales</taxon>
        <taxon>Marasmiineae</taxon>
        <taxon>Physalacriaceae</taxon>
        <taxon>Armillaria</taxon>
    </lineage>
</organism>
<name>A0A2H3AIZ1_9AGAR</name>
<dbReference type="AlphaFoldDB" id="A0A2H3AIZ1"/>
<evidence type="ECO:0000313" key="1">
    <source>
        <dbReference type="EMBL" id="PBK58929.1"/>
    </source>
</evidence>